<gene>
    <name evidence="1" type="ORF">JCM16776_0703</name>
</gene>
<evidence type="ECO:0000313" key="2">
    <source>
        <dbReference type="Proteomes" id="UP000322617"/>
    </source>
</evidence>
<dbReference type="AlphaFoldDB" id="A0A510JS77"/>
<name>A0A510JS77_9FUSO</name>
<dbReference type="Proteomes" id="UP000322617">
    <property type="component" value="Chromosome"/>
</dbReference>
<dbReference type="STRING" id="1122172.GCA_000373045_00699"/>
<proteinExistence type="predicted"/>
<dbReference type="KEGG" id="lsz:JCM16776_0703"/>
<accession>A0A510JS77</accession>
<dbReference type="RefSeq" id="WP_018450329.1">
    <property type="nucleotide sequence ID" value="NZ_AP019827.1"/>
</dbReference>
<sequence>MSWKCKKCGGVFFTQTTKGKITITEMNKKGELKEYEENTLSYGRIACGDCGKKGKTIKEIAKWED</sequence>
<keyword evidence="2" id="KW-1185">Reference proteome</keyword>
<evidence type="ECO:0000313" key="1">
    <source>
        <dbReference type="EMBL" id="BBM40483.1"/>
    </source>
</evidence>
<reference evidence="1 2" key="1">
    <citation type="submission" date="2019-07" db="EMBL/GenBank/DDBJ databases">
        <title>Complete Genome Sequence of Leptotrichia shahii Strain JCM 16776.</title>
        <authorList>
            <person name="Watanabe S."/>
            <person name="Cui L."/>
        </authorList>
    </citation>
    <scope>NUCLEOTIDE SEQUENCE [LARGE SCALE GENOMIC DNA]</scope>
    <source>
        <strain evidence="1 2">JCM16776</strain>
    </source>
</reference>
<dbReference type="OrthoDB" id="9931135at2"/>
<organism evidence="1 2">
    <name type="scientific">Leptotrichia shahii</name>
    <dbReference type="NCBI Taxonomy" id="157691"/>
    <lineage>
        <taxon>Bacteria</taxon>
        <taxon>Fusobacteriati</taxon>
        <taxon>Fusobacteriota</taxon>
        <taxon>Fusobacteriia</taxon>
        <taxon>Fusobacteriales</taxon>
        <taxon>Leptotrichiaceae</taxon>
        <taxon>Leptotrichia</taxon>
    </lineage>
</organism>
<protein>
    <submittedName>
        <fullName evidence="1">Uncharacterized protein</fullName>
    </submittedName>
</protein>
<dbReference type="EMBL" id="AP019827">
    <property type="protein sequence ID" value="BBM40483.1"/>
    <property type="molecule type" value="Genomic_DNA"/>
</dbReference>